<reference evidence="2 3" key="1">
    <citation type="submission" date="2020-01" db="EMBL/GenBank/DDBJ databases">
        <title>Aspergillus terreus IFO 6365 whole genome shotgun sequence.</title>
        <authorList>
            <person name="Kanamasa S."/>
            <person name="Takahashi H."/>
        </authorList>
    </citation>
    <scope>NUCLEOTIDE SEQUENCE [LARGE SCALE GENOMIC DNA]</scope>
    <source>
        <strain evidence="2 3">IFO 6365</strain>
    </source>
</reference>
<feature type="compositionally biased region" description="Polar residues" evidence="1">
    <location>
        <begin position="111"/>
        <end position="129"/>
    </location>
</feature>
<proteinExistence type="predicted"/>
<comment type="caution">
    <text evidence="2">The sequence shown here is derived from an EMBL/GenBank/DDBJ whole genome shotgun (WGS) entry which is preliminary data.</text>
</comment>
<gene>
    <name evidence="2" type="ORF">ATEIFO6365_0008000200</name>
</gene>
<dbReference type="EMBL" id="BLJY01000008">
    <property type="protein sequence ID" value="GFF18062.1"/>
    <property type="molecule type" value="Genomic_DNA"/>
</dbReference>
<feature type="region of interest" description="Disordered" evidence="1">
    <location>
        <begin position="108"/>
        <end position="129"/>
    </location>
</feature>
<protein>
    <submittedName>
        <fullName evidence="2">Uncharacterized protein</fullName>
    </submittedName>
</protein>
<dbReference type="AlphaFoldDB" id="A0A5M3Z9I0"/>
<feature type="region of interest" description="Disordered" evidence="1">
    <location>
        <begin position="22"/>
        <end position="62"/>
    </location>
</feature>
<name>A0A5M3Z9I0_ASPTE</name>
<sequence>MRELVRARIEDRETRYRATLVALSDTTESQPQQSEVEQPAGSSVVSLQSFQDWESQEPSGSEEMQKFILLCQDSSEITTEEETEASDLRALAADVIADGFLDPMECAAVQPGTSETSDRSQSLISRALE</sequence>
<organism evidence="2 3">
    <name type="scientific">Aspergillus terreus</name>
    <dbReference type="NCBI Taxonomy" id="33178"/>
    <lineage>
        <taxon>Eukaryota</taxon>
        <taxon>Fungi</taxon>
        <taxon>Dikarya</taxon>
        <taxon>Ascomycota</taxon>
        <taxon>Pezizomycotina</taxon>
        <taxon>Eurotiomycetes</taxon>
        <taxon>Eurotiomycetidae</taxon>
        <taxon>Eurotiales</taxon>
        <taxon>Aspergillaceae</taxon>
        <taxon>Aspergillus</taxon>
        <taxon>Aspergillus subgen. Circumdati</taxon>
    </lineage>
</organism>
<feature type="compositionally biased region" description="Low complexity" evidence="1">
    <location>
        <begin position="28"/>
        <end position="39"/>
    </location>
</feature>
<evidence type="ECO:0000313" key="3">
    <source>
        <dbReference type="Proteomes" id="UP000452235"/>
    </source>
</evidence>
<keyword evidence="3" id="KW-1185">Reference proteome</keyword>
<accession>A0A5M3Z9I0</accession>
<feature type="compositionally biased region" description="Polar residues" evidence="1">
    <location>
        <begin position="40"/>
        <end position="59"/>
    </location>
</feature>
<evidence type="ECO:0000256" key="1">
    <source>
        <dbReference type="SAM" id="MobiDB-lite"/>
    </source>
</evidence>
<evidence type="ECO:0000313" key="2">
    <source>
        <dbReference type="EMBL" id="GFF18062.1"/>
    </source>
</evidence>
<dbReference type="Proteomes" id="UP000452235">
    <property type="component" value="Unassembled WGS sequence"/>
</dbReference>